<reference evidence="2" key="1">
    <citation type="submission" date="2024-06" db="EMBL/GenBank/DDBJ databases">
        <authorList>
            <consortium name="consrtm"/>
            <person name="Uemura M."/>
            <person name="Terahara T."/>
        </authorList>
    </citation>
    <scope>NUCLEOTIDE SEQUENCE</scope>
    <source>
        <strain evidence="2">KM77-8</strain>
    </source>
</reference>
<accession>A0AAT9HX40</accession>
<proteinExistence type="predicted"/>
<sequence>MPPRGPWRQLLPGVVLLHCGPPTSEERLHAVLLYAARERTGVSPPNPARRVRRRPATRRR</sequence>
<feature type="region of interest" description="Disordered" evidence="1">
    <location>
        <begin position="38"/>
        <end position="60"/>
    </location>
</feature>
<feature type="compositionally biased region" description="Basic residues" evidence="1">
    <location>
        <begin position="49"/>
        <end position="60"/>
    </location>
</feature>
<organism evidence="2">
    <name type="scientific">Streptomyces haneummycinicus</name>
    <dbReference type="NCBI Taxonomy" id="3074435"/>
    <lineage>
        <taxon>Bacteria</taxon>
        <taxon>Bacillati</taxon>
        <taxon>Actinomycetota</taxon>
        <taxon>Actinomycetes</taxon>
        <taxon>Kitasatosporales</taxon>
        <taxon>Streptomycetaceae</taxon>
        <taxon>Streptomyces</taxon>
    </lineage>
</organism>
<reference evidence="2" key="2">
    <citation type="submission" date="2024-07" db="EMBL/GenBank/DDBJ databases">
        <title>Streptomyces haneummycinica sp. nov., a new antibiotic-producing actinobacterium isolated from marine sediment.</title>
        <authorList>
            <person name="Uemura M."/>
            <person name="Hamada M."/>
            <person name="Hirano S."/>
            <person name="Kobayashi K."/>
            <person name="Ohshiro T."/>
            <person name="Kobayashi T."/>
            <person name="Terahara T."/>
        </authorList>
    </citation>
    <scope>NUCLEOTIDE SEQUENCE</scope>
    <source>
        <strain evidence="2">KM77-8</strain>
    </source>
</reference>
<dbReference type="EMBL" id="AP035768">
    <property type="protein sequence ID" value="BFO21557.1"/>
    <property type="molecule type" value="Genomic_DNA"/>
</dbReference>
<evidence type="ECO:0000313" key="2">
    <source>
        <dbReference type="EMBL" id="BFO21557.1"/>
    </source>
</evidence>
<protein>
    <submittedName>
        <fullName evidence="2">Uncharacterized protein</fullName>
    </submittedName>
</protein>
<evidence type="ECO:0000256" key="1">
    <source>
        <dbReference type="SAM" id="MobiDB-lite"/>
    </source>
</evidence>
<gene>
    <name evidence="2" type="ORF">SHKM778_79450</name>
</gene>
<name>A0AAT9HX40_9ACTN</name>
<dbReference type="AlphaFoldDB" id="A0AAT9HX40"/>